<protein>
    <submittedName>
        <fullName evidence="1">Uncharacterized protein</fullName>
    </submittedName>
</protein>
<keyword evidence="1" id="KW-0614">Plasmid</keyword>
<reference evidence="1 2" key="1">
    <citation type="submission" date="2017-10" db="EMBL/GenBank/DDBJ databases">
        <title>Analysis of the genome sequences of Rhizobium populations associated to common bean (phaseolus vulgaris).</title>
        <authorList>
            <person name="Bustos P."/>
            <person name="Santamaria R.I."/>
            <person name="Miranda-Sanchez F."/>
            <person name="Perez-Carrascal O."/>
            <person name="Juarez S."/>
            <person name="Lozano L."/>
            <person name="Martinez-Flores I."/>
            <person name="Vinuesa P."/>
            <person name="Martinez-Romero E."/>
            <person name="Cevallos M.A."/>
            <person name="Romero D."/>
            <person name="Davila G."/>
            <person name="Gonzalez V."/>
        </authorList>
    </citation>
    <scope>NUCLEOTIDE SEQUENCE [LARGE SCALE GENOMIC DNA]</scope>
    <source>
        <strain evidence="1 2">NXT3</strain>
        <plasmid evidence="2">Plasmid psfrenxt3a</plasmid>
    </source>
</reference>
<sequence>MRDLLLYIVVLGCLVAVDWIATEGKYSRAVWRAASEHAHYVRYQVGYLVDDNAKL</sequence>
<dbReference type="Proteomes" id="UP000239340">
    <property type="component" value="Plasmid pSfreNXT3a"/>
</dbReference>
<proteinExistence type="predicted"/>
<dbReference type="EMBL" id="CP024308">
    <property type="protein sequence ID" value="AUX78434.1"/>
    <property type="molecule type" value="Genomic_DNA"/>
</dbReference>
<dbReference type="AlphaFoldDB" id="A0A2L0HAH1"/>
<accession>A0A2L0HAH1</accession>
<dbReference type="RefSeq" id="WP_199773366.1">
    <property type="nucleotide sequence ID" value="NZ_CP024308.1"/>
</dbReference>
<organism evidence="1 2">
    <name type="scientific">Rhizobium fredii</name>
    <name type="common">Sinorhizobium fredii</name>
    <dbReference type="NCBI Taxonomy" id="380"/>
    <lineage>
        <taxon>Bacteria</taxon>
        <taxon>Pseudomonadati</taxon>
        <taxon>Pseudomonadota</taxon>
        <taxon>Alphaproteobacteria</taxon>
        <taxon>Hyphomicrobiales</taxon>
        <taxon>Rhizobiaceae</taxon>
        <taxon>Sinorhizobium/Ensifer group</taxon>
        <taxon>Sinorhizobium</taxon>
    </lineage>
</organism>
<gene>
    <name evidence="1" type="ORF">NXT3_PA00142</name>
</gene>
<geneLocation type="plasmid" evidence="2">
    <name>psfrenxt3a</name>
</geneLocation>
<name>A0A2L0HAH1_RHIFR</name>
<evidence type="ECO:0000313" key="2">
    <source>
        <dbReference type="Proteomes" id="UP000239340"/>
    </source>
</evidence>
<evidence type="ECO:0000313" key="1">
    <source>
        <dbReference type="EMBL" id="AUX78434.1"/>
    </source>
</evidence>